<sequence length="203" mass="21543">MTRRTLHANELDAGGRALRRERSSLVRLHLTRGLLAVLWAVAFRKAHQQLDATAIALLVAYPLIDAVSSLIDYRTTAAPADRRVTGFNGLLSTAAAIALGLAALSGVTPVLVVFGAWAAASGAAQLLLGLERRSTGLGSQWPMLIAGGLSFLVGFVYVVQATGAKPTLDMLPVYATGGGVFFIVQACLLGWRARRPQRAWPAR</sequence>
<evidence type="ECO:0000313" key="2">
    <source>
        <dbReference type="EMBL" id="MCP1375131.1"/>
    </source>
</evidence>
<evidence type="ECO:0000256" key="1">
    <source>
        <dbReference type="SAM" id="Phobius"/>
    </source>
</evidence>
<reference evidence="2 3" key="1">
    <citation type="submission" date="2022-06" db="EMBL/GenBank/DDBJ databases">
        <title>Dyella sp. Sa strain:Sa Genome sequencing.</title>
        <authorList>
            <person name="Park S."/>
        </authorList>
    </citation>
    <scope>NUCLEOTIDE SEQUENCE [LARGE SCALE GENOMIC DNA]</scope>
    <source>
        <strain evidence="2 3">Sa</strain>
    </source>
</reference>
<feature type="transmembrane region" description="Helical" evidence="1">
    <location>
        <begin position="25"/>
        <end position="42"/>
    </location>
</feature>
<feature type="transmembrane region" description="Helical" evidence="1">
    <location>
        <begin position="54"/>
        <end position="73"/>
    </location>
</feature>
<organism evidence="2 3">
    <name type="scientific">Dyella lutea</name>
    <dbReference type="NCBI Taxonomy" id="2950441"/>
    <lineage>
        <taxon>Bacteria</taxon>
        <taxon>Pseudomonadati</taxon>
        <taxon>Pseudomonadota</taxon>
        <taxon>Gammaproteobacteria</taxon>
        <taxon>Lysobacterales</taxon>
        <taxon>Rhodanobacteraceae</taxon>
        <taxon>Dyella</taxon>
    </lineage>
</organism>
<feature type="transmembrane region" description="Helical" evidence="1">
    <location>
        <begin position="85"/>
        <end position="104"/>
    </location>
</feature>
<dbReference type="Proteomes" id="UP001204615">
    <property type="component" value="Unassembled WGS sequence"/>
</dbReference>
<keyword evidence="1" id="KW-1133">Transmembrane helix</keyword>
<feature type="transmembrane region" description="Helical" evidence="1">
    <location>
        <begin position="171"/>
        <end position="191"/>
    </location>
</feature>
<keyword evidence="3" id="KW-1185">Reference proteome</keyword>
<dbReference type="EMBL" id="JAMZEK010000003">
    <property type="protein sequence ID" value="MCP1375131.1"/>
    <property type="molecule type" value="Genomic_DNA"/>
</dbReference>
<gene>
    <name evidence="2" type="ORF">NC595_13865</name>
</gene>
<keyword evidence="1" id="KW-0812">Transmembrane</keyword>
<evidence type="ECO:0008006" key="4">
    <source>
        <dbReference type="Google" id="ProtNLM"/>
    </source>
</evidence>
<keyword evidence="1" id="KW-0472">Membrane</keyword>
<protein>
    <recommendedName>
        <fullName evidence="4">Integral membrane protein</fullName>
    </recommendedName>
</protein>
<proteinExistence type="predicted"/>
<feature type="transmembrane region" description="Helical" evidence="1">
    <location>
        <begin position="141"/>
        <end position="159"/>
    </location>
</feature>
<dbReference type="RefSeq" id="WP_253567375.1">
    <property type="nucleotide sequence ID" value="NZ_JAMZEK010000003.1"/>
</dbReference>
<name>A0ABT1FCP4_9GAMM</name>
<evidence type="ECO:0000313" key="3">
    <source>
        <dbReference type="Proteomes" id="UP001204615"/>
    </source>
</evidence>
<feature type="transmembrane region" description="Helical" evidence="1">
    <location>
        <begin position="110"/>
        <end position="129"/>
    </location>
</feature>
<accession>A0ABT1FCP4</accession>
<comment type="caution">
    <text evidence="2">The sequence shown here is derived from an EMBL/GenBank/DDBJ whole genome shotgun (WGS) entry which is preliminary data.</text>
</comment>